<keyword evidence="3" id="KW-0804">Transcription</keyword>
<sequence>MNSERTFEDKIKTVYNHLSKSEKKVADYVLEHGHEVTRLPLTDLAQKSQVSEPTVVRFTKRVGFSGYSDLKLSIMKDWGKKTVIQDNNVSLLIDLHVNKDDKLEDIPGKMIHITMKALQDTLRIIDISEYLKAVKSLSEANIIDIYGVGNSGSITNDLMNKLMRIGLNARAFNDNHLQQISATHLTKDDVAIAISHSGSTKDVIDTLKIAKENGARTIALSNYKASEISKYADIQLFTGDFETTFYSETMVSRISQLAIVDMLYMGLLLSDYSKYTNRLDKINLLVEKKNY</sequence>
<evidence type="ECO:0000313" key="6">
    <source>
        <dbReference type="EMBL" id="MCC5467246.1"/>
    </source>
</evidence>
<evidence type="ECO:0000256" key="3">
    <source>
        <dbReference type="ARBA" id="ARBA00023163"/>
    </source>
</evidence>
<dbReference type="SUPFAM" id="SSF53697">
    <property type="entry name" value="SIS domain"/>
    <property type="match status" value="1"/>
</dbReference>
<keyword evidence="1" id="KW-0805">Transcription regulation</keyword>
<dbReference type="PROSITE" id="PS51071">
    <property type="entry name" value="HTH_RPIR"/>
    <property type="match status" value="1"/>
</dbReference>
<keyword evidence="7" id="KW-1185">Reference proteome</keyword>
<dbReference type="Pfam" id="PF01380">
    <property type="entry name" value="SIS"/>
    <property type="match status" value="1"/>
</dbReference>
<dbReference type="PANTHER" id="PTHR30514:SF1">
    <property type="entry name" value="HTH-TYPE TRANSCRIPTIONAL REGULATOR HEXR-RELATED"/>
    <property type="match status" value="1"/>
</dbReference>
<name>A0ABS8HXC5_9FIRM</name>
<accession>A0ABS8HXC5</accession>
<evidence type="ECO:0000313" key="7">
    <source>
        <dbReference type="Proteomes" id="UP001165492"/>
    </source>
</evidence>
<proteinExistence type="predicted"/>
<dbReference type="InterPro" id="IPR046348">
    <property type="entry name" value="SIS_dom_sf"/>
</dbReference>
<comment type="caution">
    <text evidence="6">The sequence shown here is derived from an EMBL/GenBank/DDBJ whole genome shotgun (WGS) entry which is preliminary data.</text>
</comment>
<dbReference type="Gene3D" id="3.40.50.10490">
    <property type="entry name" value="Glucose-6-phosphate isomerase like protein, domain 1"/>
    <property type="match status" value="1"/>
</dbReference>
<dbReference type="InterPro" id="IPR036388">
    <property type="entry name" value="WH-like_DNA-bd_sf"/>
</dbReference>
<dbReference type="InterPro" id="IPR047640">
    <property type="entry name" value="RpiR-like"/>
</dbReference>
<gene>
    <name evidence="6" type="ORF">LMF89_18080</name>
</gene>
<dbReference type="Proteomes" id="UP001165492">
    <property type="component" value="Unassembled WGS sequence"/>
</dbReference>
<evidence type="ECO:0000256" key="2">
    <source>
        <dbReference type="ARBA" id="ARBA00023125"/>
    </source>
</evidence>
<dbReference type="Gene3D" id="1.10.10.10">
    <property type="entry name" value="Winged helix-like DNA-binding domain superfamily/Winged helix DNA-binding domain"/>
    <property type="match status" value="1"/>
</dbReference>
<dbReference type="InterPro" id="IPR035472">
    <property type="entry name" value="RpiR-like_SIS"/>
</dbReference>
<evidence type="ECO:0000256" key="1">
    <source>
        <dbReference type="ARBA" id="ARBA00023015"/>
    </source>
</evidence>
<dbReference type="InterPro" id="IPR001347">
    <property type="entry name" value="SIS_dom"/>
</dbReference>
<dbReference type="SUPFAM" id="SSF46689">
    <property type="entry name" value="Homeodomain-like"/>
    <property type="match status" value="1"/>
</dbReference>
<dbReference type="PROSITE" id="PS51464">
    <property type="entry name" value="SIS"/>
    <property type="match status" value="1"/>
</dbReference>
<dbReference type="CDD" id="cd05013">
    <property type="entry name" value="SIS_RpiR"/>
    <property type="match status" value="1"/>
</dbReference>
<evidence type="ECO:0000259" key="5">
    <source>
        <dbReference type="PROSITE" id="PS51464"/>
    </source>
</evidence>
<dbReference type="PANTHER" id="PTHR30514">
    <property type="entry name" value="GLUCOKINASE"/>
    <property type="match status" value="1"/>
</dbReference>
<feature type="domain" description="HTH rpiR-type" evidence="4">
    <location>
        <begin position="5"/>
        <end position="81"/>
    </location>
</feature>
<keyword evidence="2" id="KW-0238">DNA-binding</keyword>
<dbReference type="EMBL" id="JAJHJB010000029">
    <property type="protein sequence ID" value="MCC5467246.1"/>
    <property type="molecule type" value="Genomic_DNA"/>
</dbReference>
<evidence type="ECO:0000259" key="4">
    <source>
        <dbReference type="PROSITE" id="PS51071"/>
    </source>
</evidence>
<reference evidence="6" key="1">
    <citation type="submission" date="2021-11" db="EMBL/GenBank/DDBJ databases">
        <title>Description of a new species Pelosinus isolated from the bottom sediments of Lake Baikal.</title>
        <authorList>
            <person name="Zakharyuk A."/>
        </authorList>
    </citation>
    <scope>NUCLEOTIDE SEQUENCE</scope>
    <source>
        <strain evidence="6">Bkl1</strain>
    </source>
</reference>
<dbReference type="InterPro" id="IPR009057">
    <property type="entry name" value="Homeodomain-like_sf"/>
</dbReference>
<dbReference type="Pfam" id="PF01418">
    <property type="entry name" value="HTH_6"/>
    <property type="match status" value="1"/>
</dbReference>
<feature type="domain" description="SIS" evidence="5">
    <location>
        <begin position="133"/>
        <end position="273"/>
    </location>
</feature>
<dbReference type="InterPro" id="IPR000281">
    <property type="entry name" value="HTH_RpiR"/>
</dbReference>
<organism evidence="6 7">
    <name type="scientific">Pelosinus baikalensis</name>
    <dbReference type="NCBI Taxonomy" id="2892015"/>
    <lineage>
        <taxon>Bacteria</taxon>
        <taxon>Bacillati</taxon>
        <taxon>Bacillota</taxon>
        <taxon>Negativicutes</taxon>
        <taxon>Selenomonadales</taxon>
        <taxon>Sporomusaceae</taxon>
        <taxon>Pelosinus</taxon>
    </lineage>
</organism>
<dbReference type="RefSeq" id="WP_229536264.1">
    <property type="nucleotide sequence ID" value="NZ_JAJHJB010000029.1"/>
</dbReference>
<protein>
    <submittedName>
        <fullName evidence="6">MurR/RpiR family transcriptional regulator</fullName>
    </submittedName>
</protein>